<proteinExistence type="predicted"/>
<dbReference type="Proteomes" id="UP000034051">
    <property type="component" value="Unassembled WGS sequence"/>
</dbReference>
<comment type="caution">
    <text evidence="1">The sequence shown here is derived from an EMBL/GenBank/DDBJ whole genome shotgun (WGS) entry which is preliminary data.</text>
</comment>
<evidence type="ECO:0000313" key="1">
    <source>
        <dbReference type="EMBL" id="KKT43428.1"/>
    </source>
</evidence>
<name>A0A0G1HA53_9BACT</name>
<accession>A0A0G1HA53</accession>
<dbReference type="EMBL" id="LCHW01000001">
    <property type="protein sequence ID" value="KKT43428.1"/>
    <property type="molecule type" value="Genomic_DNA"/>
</dbReference>
<reference evidence="1 2" key="1">
    <citation type="journal article" date="2015" name="Nature">
        <title>rRNA introns, odd ribosomes, and small enigmatic genomes across a large radiation of phyla.</title>
        <authorList>
            <person name="Brown C.T."/>
            <person name="Hug L.A."/>
            <person name="Thomas B.C."/>
            <person name="Sharon I."/>
            <person name="Castelle C.J."/>
            <person name="Singh A."/>
            <person name="Wilkins M.J."/>
            <person name="Williams K.H."/>
            <person name="Banfield J.F."/>
        </authorList>
    </citation>
    <scope>NUCLEOTIDE SEQUENCE [LARGE SCALE GENOMIC DNA]</scope>
</reference>
<sequence length="91" mass="10544">MNLEMFIKFGAVIAVFAFVFRKDIHFGRNVITIPDKVMEEMNRISKERGEGRRTLITKFFKLGILVANIDKDPKVKIIIEEEGKEPVHLLL</sequence>
<evidence type="ECO:0000313" key="2">
    <source>
        <dbReference type="Proteomes" id="UP000034051"/>
    </source>
</evidence>
<dbReference type="AlphaFoldDB" id="A0A0G1HA53"/>
<gene>
    <name evidence="1" type="ORF">UW32_C0001G0020</name>
</gene>
<organism evidence="1 2">
    <name type="scientific">Candidatus Wolfebacteria bacterium GW2011_GWE2_44_13</name>
    <dbReference type="NCBI Taxonomy" id="1619017"/>
    <lineage>
        <taxon>Bacteria</taxon>
        <taxon>Candidatus Wolfeibacteriota</taxon>
    </lineage>
</organism>
<protein>
    <submittedName>
        <fullName evidence="1">Uncharacterized protein</fullName>
    </submittedName>
</protein>